<gene>
    <name evidence="1" type="ORF">N7505_008833</name>
</gene>
<organism evidence="1 2">
    <name type="scientific">Penicillium chrysogenum</name>
    <name type="common">Penicillium notatum</name>
    <dbReference type="NCBI Taxonomy" id="5076"/>
    <lineage>
        <taxon>Eukaryota</taxon>
        <taxon>Fungi</taxon>
        <taxon>Dikarya</taxon>
        <taxon>Ascomycota</taxon>
        <taxon>Pezizomycotina</taxon>
        <taxon>Eurotiomycetes</taxon>
        <taxon>Eurotiomycetidae</taxon>
        <taxon>Eurotiales</taxon>
        <taxon>Aspergillaceae</taxon>
        <taxon>Penicillium</taxon>
        <taxon>Penicillium chrysogenum species complex</taxon>
    </lineage>
</organism>
<evidence type="ECO:0000313" key="2">
    <source>
        <dbReference type="Proteomes" id="UP001220256"/>
    </source>
</evidence>
<sequence length="84" mass="9305">MGHADDSAGPNTLRIYVYSGHSRDPGMRGRSWDLSGTLDRNAPVVDWWAVTPYLERYPGSICYIFDTCSAVSAVSESYRGGWSL</sequence>
<keyword evidence="2" id="KW-1185">Reference proteome</keyword>
<name>A0ABQ8WAW6_PENCH</name>
<proteinExistence type="predicted"/>
<dbReference type="Proteomes" id="UP001220256">
    <property type="component" value="Unassembled WGS sequence"/>
</dbReference>
<accession>A0ABQ8WAW6</accession>
<reference evidence="1 2" key="1">
    <citation type="journal article" date="2023" name="IMA Fungus">
        <title>Comparative genomic study of the Penicillium genus elucidates a diverse pangenome and 15 lateral gene transfer events.</title>
        <authorList>
            <person name="Petersen C."/>
            <person name="Sorensen T."/>
            <person name="Nielsen M.R."/>
            <person name="Sondergaard T.E."/>
            <person name="Sorensen J.L."/>
            <person name="Fitzpatrick D.A."/>
            <person name="Frisvad J.C."/>
            <person name="Nielsen K.L."/>
        </authorList>
    </citation>
    <scope>NUCLEOTIDE SEQUENCE [LARGE SCALE GENOMIC DNA]</scope>
    <source>
        <strain evidence="1 2">IBT 3361</strain>
    </source>
</reference>
<evidence type="ECO:0000313" key="1">
    <source>
        <dbReference type="EMBL" id="KAJ5261966.1"/>
    </source>
</evidence>
<comment type="caution">
    <text evidence="1">The sequence shown here is derived from an EMBL/GenBank/DDBJ whole genome shotgun (WGS) entry which is preliminary data.</text>
</comment>
<protein>
    <submittedName>
        <fullName evidence="1">Uncharacterized protein</fullName>
    </submittedName>
</protein>
<dbReference type="EMBL" id="JAPVEB010000006">
    <property type="protein sequence ID" value="KAJ5261966.1"/>
    <property type="molecule type" value="Genomic_DNA"/>
</dbReference>